<keyword evidence="1" id="KW-0862">Zinc</keyword>
<dbReference type="Gene3D" id="2.40.70.10">
    <property type="entry name" value="Acid Proteases"/>
    <property type="match status" value="1"/>
</dbReference>
<proteinExistence type="predicted"/>
<dbReference type="Pfam" id="PF00098">
    <property type="entry name" value="zf-CCHC"/>
    <property type="match status" value="1"/>
</dbReference>
<sequence length="504" mass="56897">LYQRLRERGIESAEDWIHYLETIERDGELVAKVCDILDVSMFQMVDTVKNMKKRTQQVGKVDERTEACQEAVTSEAQDRNDRRVDWSILRARMEALCSDVFGKPAGQSRIIESGDGNPERVIVDREPPKTTGGNARRWPARRSQEREGRTNGKDGEEARKCFLCSSTGHLARNCPTRQAQVRNIRDAKQRNGRQEEARISEITRSVRSCSVKVREDREKVKRIGSLVFGTVRLLGGEVKGMIDSGSMISLIPLWVLENAHIRGYDVDSLPSQGPGQVDPVYDASNNRMNIVGVVRIPVELVGGLSSEVEFHITPQDQNEVLLGMNALESLGVSIAVTNHEKGVRKSCEMEAKAKIRVYISPHSSGIVEVGYEVEESTECILWPDRREVPHGGFKIEGKMASIPVQNLGDEAMCIREGKTLGNWGTEKWHEKWERDSHLVWENVELDVTKKERQHILQEQVLGTVPKQDRDEGVVEVLEEFPEAFAVSDRELFRTDIAEMDIETG</sequence>
<evidence type="ECO:0000313" key="4">
    <source>
        <dbReference type="EMBL" id="RCN29073.1"/>
    </source>
</evidence>
<dbReference type="GO" id="GO:0003676">
    <property type="term" value="F:nucleic acid binding"/>
    <property type="evidence" value="ECO:0007669"/>
    <property type="project" value="InterPro"/>
</dbReference>
<feature type="region of interest" description="Disordered" evidence="2">
    <location>
        <begin position="107"/>
        <end position="154"/>
    </location>
</feature>
<protein>
    <submittedName>
        <fullName evidence="4">Zinc knuckle</fullName>
    </submittedName>
</protein>
<comment type="caution">
    <text evidence="4">The sequence shown here is derived from an EMBL/GenBank/DDBJ whole genome shotgun (WGS) entry which is preliminary data.</text>
</comment>
<feature type="compositionally biased region" description="Basic and acidic residues" evidence="2">
    <location>
        <begin position="117"/>
        <end position="128"/>
    </location>
</feature>
<keyword evidence="5" id="KW-1185">Reference proteome</keyword>
<dbReference type="InterPro" id="IPR021109">
    <property type="entry name" value="Peptidase_aspartic_dom_sf"/>
</dbReference>
<reference evidence="4 5" key="1">
    <citation type="submission" date="2014-10" db="EMBL/GenBank/DDBJ databases">
        <title>Draft genome of the hookworm Ancylostoma caninum.</title>
        <authorList>
            <person name="Mitreva M."/>
        </authorList>
    </citation>
    <scope>NUCLEOTIDE SEQUENCE [LARGE SCALE GENOMIC DNA]</scope>
    <source>
        <strain evidence="4 5">Baltimore</strain>
    </source>
</reference>
<keyword evidence="1" id="KW-0863">Zinc-finger</keyword>
<evidence type="ECO:0000256" key="2">
    <source>
        <dbReference type="SAM" id="MobiDB-lite"/>
    </source>
</evidence>
<dbReference type="SMART" id="SM00343">
    <property type="entry name" value="ZnF_C2HC"/>
    <property type="match status" value="1"/>
</dbReference>
<dbReference type="GO" id="GO:0005737">
    <property type="term" value="C:cytoplasm"/>
    <property type="evidence" value="ECO:0007669"/>
    <property type="project" value="UniProtKB-ARBA"/>
</dbReference>
<dbReference type="InterPro" id="IPR001878">
    <property type="entry name" value="Znf_CCHC"/>
</dbReference>
<feature type="domain" description="CCHC-type" evidence="3">
    <location>
        <begin position="159"/>
        <end position="175"/>
    </location>
</feature>
<dbReference type="GO" id="GO:0019899">
    <property type="term" value="F:enzyme binding"/>
    <property type="evidence" value="ECO:0007669"/>
    <property type="project" value="UniProtKB-ARBA"/>
</dbReference>
<dbReference type="AlphaFoldDB" id="A0A368FAD5"/>
<dbReference type="GO" id="GO:0008270">
    <property type="term" value="F:zinc ion binding"/>
    <property type="evidence" value="ECO:0007669"/>
    <property type="project" value="UniProtKB-KW"/>
</dbReference>
<dbReference type="SUPFAM" id="SSF57756">
    <property type="entry name" value="Retrovirus zinc finger-like domains"/>
    <property type="match status" value="1"/>
</dbReference>
<keyword evidence="1" id="KW-0479">Metal-binding</keyword>
<feature type="non-terminal residue" evidence="4">
    <location>
        <position position="504"/>
    </location>
</feature>
<gene>
    <name evidence="4" type="ORF">ANCCAN_25174</name>
</gene>
<dbReference type="Gene3D" id="4.10.60.10">
    <property type="entry name" value="Zinc finger, CCHC-type"/>
    <property type="match status" value="1"/>
</dbReference>
<dbReference type="InterPro" id="IPR036875">
    <property type="entry name" value="Znf_CCHC_sf"/>
</dbReference>
<evidence type="ECO:0000259" key="3">
    <source>
        <dbReference type="PROSITE" id="PS50158"/>
    </source>
</evidence>
<feature type="compositionally biased region" description="Basic and acidic residues" evidence="2">
    <location>
        <begin position="142"/>
        <end position="154"/>
    </location>
</feature>
<dbReference type="STRING" id="29170.A0A368FAD5"/>
<organism evidence="4 5">
    <name type="scientific">Ancylostoma caninum</name>
    <name type="common">Dog hookworm</name>
    <dbReference type="NCBI Taxonomy" id="29170"/>
    <lineage>
        <taxon>Eukaryota</taxon>
        <taxon>Metazoa</taxon>
        <taxon>Ecdysozoa</taxon>
        <taxon>Nematoda</taxon>
        <taxon>Chromadorea</taxon>
        <taxon>Rhabditida</taxon>
        <taxon>Rhabditina</taxon>
        <taxon>Rhabditomorpha</taxon>
        <taxon>Strongyloidea</taxon>
        <taxon>Ancylostomatidae</taxon>
        <taxon>Ancylostomatinae</taxon>
        <taxon>Ancylostoma</taxon>
    </lineage>
</organism>
<dbReference type="EMBL" id="JOJR01002147">
    <property type="protein sequence ID" value="RCN29073.1"/>
    <property type="molecule type" value="Genomic_DNA"/>
</dbReference>
<name>A0A368FAD5_ANCCA</name>
<dbReference type="Proteomes" id="UP000252519">
    <property type="component" value="Unassembled WGS sequence"/>
</dbReference>
<evidence type="ECO:0000313" key="5">
    <source>
        <dbReference type="Proteomes" id="UP000252519"/>
    </source>
</evidence>
<dbReference type="PROSITE" id="PS50158">
    <property type="entry name" value="ZF_CCHC"/>
    <property type="match status" value="1"/>
</dbReference>
<evidence type="ECO:0000256" key="1">
    <source>
        <dbReference type="PROSITE-ProRule" id="PRU00047"/>
    </source>
</evidence>
<feature type="non-terminal residue" evidence="4">
    <location>
        <position position="1"/>
    </location>
</feature>
<accession>A0A368FAD5</accession>
<dbReference type="CDD" id="cd00303">
    <property type="entry name" value="retropepsin_like"/>
    <property type="match status" value="1"/>
</dbReference>